<evidence type="ECO:0000256" key="6">
    <source>
        <dbReference type="ARBA" id="ARBA00023211"/>
    </source>
</evidence>
<evidence type="ECO:0000256" key="5">
    <source>
        <dbReference type="ARBA" id="ARBA00022842"/>
    </source>
</evidence>
<accession>A0A271J3N4</accession>
<evidence type="ECO:0000256" key="7">
    <source>
        <dbReference type="RuleBase" id="RU003476"/>
    </source>
</evidence>
<evidence type="ECO:0000256" key="3">
    <source>
        <dbReference type="ARBA" id="ARBA00022723"/>
    </source>
</evidence>
<keyword evidence="10" id="KW-1185">Reference proteome</keyword>
<dbReference type="EMBL" id="MQWD01000001">
    <property type="protein sequence ID" value="PAP77907.1"/>
    <property type="molecule type" value="Genomic_DNA"/>
</dbReference>
<keyword evidence="5" id="KW-0460">Magnesium</keyword>
<dbReference type="GO" id="GO:0010945">
    <property type="term" value="F:coenzyme A diphosphatase activity"/>
    <property type="evidence" value="ECO:0007669"/>
    <property type="project" value="InterPro"/>
</dbReference>
<feature type="domain" description="Nudix hydrolase" evidence="8">
    <location>
        <begin position="50"/>
        <end position="184"/>
    </location>
</feature>
<dbReference type="PRINTS" id="PR00502">
    <property type="entry name" value="NUDIXFAMILY"/>
</dbReference>
<dbReference type="InterPro" id="IPR045121">
    <property type="entry name" value="CoAse"/>
</dbReference>
<dbReference type="PROSITE" id="PS00893">
    <property type="entry name" value="NUDIX_BOX"/>
    <property type="match status" value="1"/>
</dbReference>
<evidence type="ECO:0000256" key="1">
    <source>
        <dbReference type="ARBA" id="ARBA00001936"/>
    </source>
</evidence>
<dbReference type="RefSeq" id="WP_095511578.1">
    <property type="nucleotide sequence ID" value="NZ_MQWD01000001.1"/>
</dbReference>
<comment type="caution">
    <text evidence="9">The sequence shown here is derived from an EMBL/GenBank/DDBJ whole genome shotgun (WGS) entry which is preliminary data.</text>
</comment>
<dbReference type="Gene3D" id="3.90.79.10">
    <property type="entry name" value="Nucleoside Triphosphate Pyrophosphohydrolase"/>
    <property type="match status" value="1"/>
</dbReference>
<sequence>MPPDLDLTRLGAALADRLRRPLPGHDAHAEMAPFPARATVETLSTELNEGRPAATLVLLYPDEAGTPHFVLTVRRSHLRDHAGQVSLPGGSLEDGETPEDAARREAFEEVGVAPEAVEVLGRLTPIYIPPSRFSVWPIVATTAARPPFVAQEMEVAAVVEVPLADVLDDARRGSSMRAAPLGEFDVPFFDLAGLEVWGATAMMLAEFVAVLREVA</sequence>
<dbReference type="Proteomes" id="UP000216339">
    <property type="component" value="Unassembled WGS sequence"/>
</dbReference>
<dbReference type="GO" id="GO:0046872">
    <property type="term" value="F:metal ion binding"/>
    <property type="evidence" value="ECO:0007669"/>
    <property type="project" value="UniProtKB-KW"/>
</dbReference>
<keyword evidence="4 7" id="KW-0378">Hydrolase</keyword>
<protein>
    <recommendedName>
        <fullName evidence="8">Nudix hydrolase domain-containing protein</fullName>
    </recommendedName>
</protein>
<evidence type="ECO:0000256" key="2">
    <source>
        <dbReference type="ARBA" id="ARBA00001946"/>
    </source>
</evidence>
<dbReference type="InterPro" id="IPR020476">
    <property type="entry name" value="Nudix_hydrolase"/>
</dbReference>
<dbReference type="InterPro" id="IPR020084">
    <property type="entry name" value="NUDIX_hydrolase_CS"/>
</dbReference>
<dbReference type="OrthoDB" id="9802805at2"/>
<comment type="cofactor">
    <cofactor evidence="1">
        <name>Mn(2+)</name>
        <dbReference type="ChEBI" id="CHEBI:29035"/>
    </cofactor>
</comment>
<name>A0A271J3N4_9BACT</name>
<evidence type="ECO:0000259" key="8">
    <source>
        <dbReference type="PROSITE" id="PS51462"/>
    </source>
</evidence>
<proteinExistence type="inferred from homology"/>
<evidence type="ECO:0000313" key="9">
    <source>
        <dbReference type="EMBL" id="PAP77907.1"/>
    </source>
</evidence>
<dbReference type="AlphaFoldDB" id="A0A271J3N4"/>
<dbReference type="InterPro" id="IPR000086">
    <property type="entry name" value="NUDIX_hydrolase_dom"/>
</dbReference>
<keyword evidence="3" id="KW-0479">Metal-binding</keyword>
<evidence type="ECO:0000256" key="4">
    <source>
        <dbReference type="ARBA" id="ARBA00022801"/>
    </source>
</evidence>
<reference evidence="9 10" key="1">
    <citation type="submission" date="2016-11" db="EMBL/GenBank/DDBJ databases">
        <title>Study of marine rhodopsin-containing bacteria.</title>
        <authorList>
            <person name="Yoshizawa S."/>
            <person name="Kumagai Y."/>
            <person name="Kogure K."/>
        </authorList>
    </citation>
    <scope>NUCLEOTIDE SEQUENCE [LARGE SCALE GENOMIC DNA]</scope>
    <source>
        <strain evidence="9 10">SAORIC-28</strain>
    </source>
</reference>
<dbReference type="Pfam" id="PF00293">
    <property type="entry name" value="NUDIX"/>
    <property type="match status" value="1"/>
</dbReference>
<dbReference type="PANTHER" id="PTHR12992:SF11">
    <property type="entry name" value="MITOCHONDRIAL COENZYME A DIPHOSPHATASE NUDT8"/>
    <property type="match status" value="1"/>
</dbReference>
<comment type="similarity">
    <text evidence="7">Belongs to the Nudix hydrolase family.</text>
</comment>
<keyword evidence="6" id="KW-0464">Manganese</keyword>
<comment type="cofactor">
    <cofactor evidence="2">
        <name>Mg(2+)</name>
        <dbReference type="ChEBI" id="CHEBI:18420"/>
    </cofactor>
</comment>
<dbReference type="PANTHER" id="PTHR12992">
    <property type="entry name" value="NUDIX HYDROLASE"/>
    <property type="match status" value="1"/>
</dbReference>
<evidence type="ECO:0000313" key="10">
    <source>
        <dbReference type="Proteomes" id="UP000216339"/>
    </source>
</evidence>
<dbReference type="PROSITE" id="PS51462">
    <property type="entry name" value="NUDIX"/>
    <property type="match status" value="1"/>
</dbReference>
<dbReference type="SUPFAM" id="SSF55811">
    <property type="entry name" value="Nudix"/>
    <property type="match status" value="1"/>
</dbReference>
<dbReference type="InterPro" id="IPR015797">
    <property type="entry name" value="NUDIX_hydrolase-like_dom_sf"/>
</dbReference>
<gene>
    <name evidence="9" type="ORF">BSZ37_16400</name>
</gene>
<dbReference type="CDD" id="cd03426">
    <property type="entry name" value="NUDIX_CoAse_Nudt7"/>
    <property type="match status" value="1"/>
</dbReference>
<organism evidence="9 10">
    <name type="scientific">Rubrivirga marina</name>
    <dbReference type="NCBI Taxonomy" id="1196024"/>
    <lineage>
        <taxon>Bacteria</taxon>
        <taxon>Pseudomonadati</taxon>
        <taxon>Rhodothermota</taxon>
        <taxon>Rhodothermia</taxon>
        <taxon>Rhodothermales</taxon>
        <taxon>Rubricoccaceae</taxon>
        <taxon>Rubrivirga</taxon>
    </lineage>
</organism>